<keyword evidence="3" id="KW-1185">Reference proteome</keyword>
<dbReference type="Proteomes" id="UP000001304">
    <property type="component" value="Chromosome"/>
</dbReference>
<evidence type="ECO:0000256" key="1">
    <source>
        <dbReference type="SAM" id="Phobius"/>
    </source>
</evidence>
<dbReference type="KEGG" id="iag:Igag_1661"/>
<proteinExistence type="predicted"/>
<protein>
    <recommendedName>
        <fullName evidence="4">Flagellar biosynthesis protein FlaG</fullName>
    </recommendedName>
</protein>
<evidence type="ECO:0000313" key="3">
    <source>
        <dbReference type="Proteomes" id="UP000001304"/>
    </source>
</evidence>
<keyword evidence="1" id="KW-0812">Transmembrane</keyword>
<keyword evidence="1" id="KW-0472">Membrane</keyword>
<gene>
    <name evidence="2" type="ordered locus">Igag_1661</name>
</gene>
<organism evidence="2 3">
    <name type="scientific">Ignisphaera aggregans (strain DSM 17230 / JCM 13409 / AQ1.S1)</name>
    <dbReference type="NCBI Taxonomy" id="583356"/>
    <lineage>
        <taxon>Archaea</taxon>
        <taxon>Thermoproteota</taxon>
        <taxon>Thermoprotei</taxon>
        <taxon>Desulfurococcales</taxon>
        <taxon>Desulfurococcaceae</taxon>
        <taxon>Ignisphaera</taxon>
    </lineage>
</organism>
<dbReference type="HOGENOM" id="CLU_147148_0_0_2"/>
<feature type="transmembrane region" description="Helical" evidence="1">
    <location>
        <begin position="7"/>
        <end position="31"/>
    </location>
</feature>
<dbReference type="STRING" id="583356.Igag_1661"/>
<reference evidence="2 3" key="1">
    <citation type="journal article" date="2010" name="Stand. Genomic Sci.">
        <title>Complete genome sequence of Ignisphaera aggregans type strain (AQ1.S1).</title>
        <authorList>
            <person name="Goker M."/>
            <person name="Held B."/>
            <person name="Lapidus A."/>
            <person name="Nolan M."/>
            <person name="Spring S."/>
            <person name="Yasawong M."/>
            <person name="Lucas S."/>
            <person name="Glavina Del Rio T."/>
            <person name="Tice H."/>
            <person name="Cheng J.F."/>
            <person name="Goodwin L."/>
            <person name="Tapia R."/>
            <person name="Pitluck S."/>
            <person name="Liolios K."/>
            <person name="Ivanova N."/>
            <person name="Mavromatis K."/>
            <person name="Mikhailova N."/>
            <person name="Pati A."/>
            <person name="Chen A."/>
            <person name="Palaniappan K."/>
            <person name="Brambilla E."/>
            <person name="Land M."/>
            <person name="Hauser L."/>
            <person name="Chang Y.J."/>
            <person name="Jeffries C.D."/>
            <person name="Brettin T."/>
            <person name="Detter J.C."/>
            <person name="Han C."/>
            <person name="Rohde M."/>
            <person name="Sikorski J."/>
            <person name="Woyke T."/>
            <person name="Bristow J."/>
            <person name="Eisen J.A."/>
            <person name="Markowitz V."/>
            <person name="Hugenholtz P."/>
            <person name="Kyrpides N.C."/>
            <person name="Klenk H.P."/>
        </authorList>
    </citation>
    <scope>NUCLEOTIDE SEQUENCE [LARGE SCALE GENOMIC DNA]</scope>
    <source>
        <strain evidence="3">DSM 17230 / JCM 13409 / AQ1.S1</strain>
    </source>
</reference>
<dbReference type="AlphaFoldDB" id="E0SRS8"/>
<dbReference type="NCBIfam" id="TIGR02537">
    <property type="entry name" value="arch_flag_Nterm"/>
    <property type="match status" value="1"/>
</dbReference>
<dbReference type="BioCyc" id="IAGG583356:GHAH-1649-MONOMER"/>
<keyword evidence="1" id="KW-1133">Transmembrane helix</keyword>
<sequence length="141" mass="15384">MYLKRAISPIVATILLILISIAAGVILWLWISGFIAQTPTAQPALAERIRIEAVKVNTTHITIYVRNLGNLDVTISSAYILDIGGVVMDFLNISKTTIPPGEVRPVSAQVDTSSPYRSGYSYMVKVVTSSGVEAQYVFVWP</sequence>
<accession>E0SRS8</accession>
<dbReference type="InterPro" id="IPR013373">
    <property type="entry name" value="Flagellin/pilin_N_arc"/>
</dbReference>
<dbReference type="EMBL" id="CP002098">
    <property type="protein sequence ID" value="ADM28459.1"/>
    <property type="molecule type" value="Genomic_DNA"/>
</dbReference>
<evidence type="ECO:0008006" key="4">
    <source>
        <dbReference type="Google" id="ProtNLM"/>
    </source>
</evidence>
<name>E0SRS8_IGNAA</name>
<evidence type="ECO:0000313" key="2">
    <source>
        <dbReference type="EMBL" id="ADM28459.1"/>
    </source>
</evidence>